<proteinExistence type="predicted"/>
<protein>
    <submittedName>
        <fullName evidence="3">Uncharacterized protein</fullName>
    </submittedName>
</protein>
<dbReference type="EMBL" id="JABFTP020000062">
    <property type="protein sequence ID" value="KAL3273123.1"/>
    <property type="molecule type" value="Genomic_DNA"/>
</dbReference>
<accession>A0ABD2N365</accession>
<organism evidence="3 4">
    <name type="scientific">Cryptolaemus montrouzieri</name>
    <dbReference type="NCBI Taxonomy" id="559131"/>
    <lineage>
        <taxon>Eukaryota</taxon>
        <taxon>Metazoa</taxon>
        <taxon>Ecdysozoa</taxon>
        <taxon>Arthropoda</taxon>
        <taxon>Hexapoda</taxon>
        <taxon>Insecta</taxon>
        <taxon>Pterygota</taxon>
        <taxon>Neoptera</taxon>
        <taxon>Endopterygota</taxon>
        <taxon>Coleoptera</taxon>
        <taxon>Polyphaga</taxon>
        <taxon>Cucujiformia</taxon>
        <taxon>Coccinelloidea</taxon>
        <taxon>Coccinellidae</taxon>
        <taxon>Scymninae</taxon>
        <taxon>Scymnini</taxon>
        <taxon>Cryptolaemus</taxon>
    </lineage>
</organism>
<evidence type="ECO:0000313" key="3">
    <source>
        <dbReference type="EMBL" id="KAL3273123.1"/>
    </source>
</evidence>
<gene>
    <name evidence="3" type="ORF">HHI36_014577</name>
</gene>
<feature type="region of interest" description="Disordered" evidence="1">
    <location>
        <begin position="140"/>
        <end position="179"/>
    </location>
</feature>
<dbReference type="AlphaFoldDB" id="A0ABD2N365"/>
<name>A0ABD2N365_9CUCU</name>
<comment type="caution">
    <text evidence="3">The sequence shown here is derived from an EMBL/GenBank/DDBJ whole genome shotgun (WGS) entry which is preliminary data.</text>
</comment>
<dbReference type="Proteomes" id="UP001516400">
    <property type="component" value="Unassembled WGS sequence"/>
</dbReference>
<reference evidence="3 4" key="1">
    <citation type="journal article" date="2021" name="BMC Biol.">
        <title>Horizontally acquired antibacterial genes associated with adaptive radiation of ladybird beetles.</title>
        <authorList>
            <person name="Li H.S."/>
            <person name="Tang X.F."/>
            <person name="Huang Y.H."/>
            <person name="Xu Z.Y."/>
            <person name="Chen M.L."/>
            <person name="Du X.Y."/>
            <person name="Qiu B.Y."/>
            <person name="Chen P.T."/>
            <person name="Zhang W."/>
            <person name="Slipinski A."/>
            <person name="Escalona H.E."/>
            <person name="Waterhouse R.M."/>
            <person name="Zwick A."/>
            <person name="Pang H."/>
        </authorList>
    </citation>
    <scope>NUCLEOTIDE SEQUENCE [LARGE SCALE GENOMIC DNA]</scope>
    <source>
        <strain evidence="3">SYSU2018</strain>
    </source>
</reference>
<keyword evidence="4" id="KW-1185">Reference proteome</keyword>
<evidence type="ECO:0000256" key="1">
    <source>
        <dbReference type="SAM" id="MobiDB-lite"/>
    </source>
</evidence>
<evidence type="ECO:0000256" key="2">
    <source>
        <dbReference type="SAM" id="SignalP"/>
    </source>
</evidence>
<feature type="chain" id="PRO_5044770098" evidence="2">
    <location>
        <begin position="21"/>
        <end position="198"/>
    </location>
</feature>
<evidence type="ECO:0000313" key="4">
    <source>
        <dbReference type="Proteomes" id="UP001516400"/>
    </source>
</evidence>
<sequence>MWPNIFSKFITLLYLEWFKGQQTWSPLTALFNSGVEEGDILSTPGAICSVESFQVSVQETKAPSKNKYIHHYHQYHHHDHQGPGTTSHHHPPNIRIYRNSYTNAGGATTVDTGLSDDTYTDTATYYEYYDDTAHYHNHHGDRTGYSEDSGSTRLPLYESDDGNSMSRNNLGLHGEGSQNRKSQLYRENLAQVVILGEI</sequence>
<keyword evidence="2" id="KW-0732">Signal</keyword>
<feature type="signal peptide" evidence="2">
    <location>
        <begin position="1"/>
        <end position="20"/>
    </location>
</feature>